<keyword evidence="7" id="KW-0862">Zinc</keyword>
<dbReference type="Pfam" id="PF00484">
    <property type="entry name" value="Pro_CA"/>
    <property type="match status" value="1"/>
</dbReference>
<evidence type="ECO:0000256" key="7">
    <source>
        <dbReference type="PIRSR" id="PIRSR601765-1"/>
    </source>
</evidence>
<organism evidence="10 11">
    <name type="scientific">Mycolicibacterium rhodesiae (strain NBB3)</name>
    <name type="common">Mycobacterium rhodesiae</name>
    <dbReference type="NCBI Taxonomy" id="710685"/>
    <lineage>
        <taxon>Bacteria</taxon>
        <taxon>Bacillati</taxon>
        <taxon>Actinomycetota</taxon>
        <taxon>Actinomycetes</taxon>
        <taxon>Mycobacteriales</taxon>
        <taxon>Mycobacteriaceae</taxon>
        <taxon>Mycolicibacterium</taxon>
    </lineage>
</organism>
<keyword evidence="5 8" id="KW-0472">Membrane</keyword>
<dbReference type="RefSeq" id="WP_014209910.1">
    <property type="nucleotide sequence ID" value="NC_016604.1"/>
</dbReference>
<dbReference type="eggNOG" id="COG0659">
    <property type="taxonomic scope" value="Bacteria"/>
</dbReference>
<dbReference type="InterPro" id="IPR001765">
    <property type="entry name" value="Carbonic_anhydrase"/>
</dbReference>
<reference evidence="10 11" key="1">
    <citation type="submission" date="2011-12" db="EMBL/GenBank/DDBJ databases">
        <title>Complete sequence of Mycobacterium rhodesiae NBB3.</title>
        <authorList>
            <consortium name="US DOE Joint Genome Institute"/>
            <person name="Lucas S."/>
            <person name="Han J."/>
            <person name="Lapidus A."/>
            <person name="Cheng J.-F."/>
            <person name="Goodwin L."/>
            <person name="Pitluck S."/>
            <person name="Peters L."/>
            <person name="Mikhailova N."/>
            <person name="Gu W."/>
            <person name="Detter J.C."/>
            <person name="Han C."/>
            <person name="Tapia R."/>
            <person name="Land M."/>
            <person name="Hauser L."/>
            <person name="Kyrpides N."/>
            <person name="Ivanova N."/>
            <person name="Pagani I."/>
            <person name="Mattes T."/>
            <person name="Holmes A."/>
            <person name="Rutledge P."/>
            <person name="Paulsen I."/>
            <person name="Coleman N."/>
            <person name="Woyke T."/>
        </authorList>
    </citation>
    <scope>NUCLEOTIDE SEQUENCE [LARGE SCALE GENOMIC DNA]</scope>
    <source>
        <strain evidence="10 11">NBB3</strain>
    </source>
</reference>
<evidence type="ECO:0000313" key="11">
    <source>
        <dbReference type="Proteomes" id="UP000005442"/>
    </source>
</evidence>
<feature type="transmembrane region" description="Helical" evidence="8">
    <location>
        <begin position="348"/>
        <end position="366"/>
    </location>
</feature>
<dbReference type="HOGENOM" id="CLU_003182_11_0_11"/>
<feature type="transmembrane region" description="Helical" evidence="8">
    <location>
        <begin position="178"/>
        <end position="195"/>
    </location>
</feature>
<dbReference type="Pfam" id="PF00916">
    <property type="entry name" value="Sulfate_transp"/>
    <property type="match status" value="1"/>
</dbReference>
<dbReference type="InterPro" id="IPR036874">
    <property type="entry name" value="Carbonic_anhydrase_sf"/>
</dbReference>
<evidence type="ECO:0000256" key="6">
    <source>
        <dbReference type="ARBA" id="ARBA00024993"/>
    </source>
</evidence>
<proteinExistence type="inferred from homology"/>
<evidence type="ECO:0000256" key="2">
    <source>
        <dbReference type="ARBA" id="ARBA00006217"/>
    </source>
</evidence>
<feature type="domain" description="SLC26A/SulP transporter" evidence="9">
    <location>
        <begin position="25"/>
        <end position="377"/>
    </location>
</feature>
<name>G8RHU5_MYCRN</name>
<dbReference type="OrthoDB" id="9771198at2"/>
<keyword evidence="4 8" id="KW-1133">Transmembrane helix</keyword>
<feature type="transmembrane region" description="Helical" evidence="8">
    <location>
        <begin position="29"/>
        <end position="48"/>
    </location>
</feature>
<dbReference type="SMART" id="SM00947">
    <property type="entry name" value="Pro_CA"/>
    <property type="match status" value="1"/>
</dbReference>
<dbReference type="AlphaFoldDB" id="G8RHU5"/>
<evidence type="ECO:0000259" key="9">
    <source>
        <dbReference type="Pfam" id="PF00916"/>
    </source>
</evidence>
<evidence type="ECO:0000313" key="10">
    <source>
        <dbReference type="EMBL" id="AEV72095.1"/>
    </source>
</evidence>
<comment type="function">
    <text evidence="6">Catalyzes the reversible hydration of carbon dioxide to form bicarbonate.</text>
</comment>
<dbReference type="Gene3D" id="3.40.1050.10">
    <property type="entry name" value="Carbonic anhydrase"/>
    <property type="match status" value="1"/>
</dbReference>
<feature type="transmembrane region" description="Helical" evidence="8">
    <location>
        <begin position="96"/>
        <end position="116"/>
    </location>
</feature>
<feature type="binding site" evidence="7">
    <location>
        <position position="586"/>
    </location>
    <ligand>
        <name>Zn(2+)</name>
        <dbReference type="ChEBI" id="CHEBI:29105"/>
    </ligand>
</feature>
<dbReference type="eggNOG" id="COG0288">
    <property type="taxonomic scope" value="Bacteria"/>
</dbReference>
<comment type="similarity">
    <text evidence="2">Belongs to the beta-class carbonic anhydrase family.</text>
</comment>
<feature type="transmembrane region" description="Helical" evidence="8">
    <location>
        <begin position="246"/>
        <end position="269"/>
    </location>
</feature>
<feature type="transmembrane region" description="Helical" evidence="8">
    <location>
        <begin position="325"/>
        <end position="342"/>
    </location>
</feature>
<feature type="binding site" evidence="7">
    <location>
        <position position="588"/>
    </location>
    <ligand>
        <name>Zn(2+)</name>
        <dbReference type="ChEBI" id="CHEBI:29105"/>
    </ligand>
</feature>
<evidence type="ECO:0000256" key="4">
    <source>
        <dbReference type="ARBA" id="ARBA00022989"/>
    </source>
</evidence>
<comment type="subcellular location">
    <subcellularLocation>
        <location evidence="1">Membrane</location>
        <topology evidence="1">Multi-pass membrane protein</topology>
    </subcellularLocation>
</comment>
<dbReference type="STRING" id="710685.MycrhN_1479"/>
<feature type="transmembrane region" description="Helical" evidence="8">
    <location>
        <begin position="123"/>
        <end position="145"/>
    </location>
</feature>
<dbReference type="Proteomes" id="UP000005442">
    <property type="component" value="Chromosome"/>
</dbReference>
<evidence type="ECO:0000256" key="1">
    <source>
        <dbReference type="ARBA" id="ARBA00004141"/>
    </source>
</evidence>
<dbReference type="KEGG" id="mrh:MycrhN_1479"/>
<dbReference type="InterPro" id="IPR011547">
    <property type="entry name" value="SLC26A/SulP_dom"/>
</dbReference>
<keyword evidence="7" id="KW-0479">Metal-binding</keyword>
<dbReference type="PANTHER" id="PTHR11814">
    <property type="entry name" value="SULFATE TRANSPORTER"/>
    <property type="match status" value="1"/>
</dbReference>
<keyword evidence="3 8" id="KW-0812">Transmembrane</keyword>
<evidence type="ECO:0000256" key="8">
    <source>
        <dbReference type="SAM" id="Phobius"/>
    </source>
</evidence>
<gene>
    <name evidence="10" type="ordered locus">MycrhN_1479</name>
</gene>
<accession>G8RHU5</accession>
<feature type="transmembrane region" description="Helical" evidence="8">
    <location>
        <begin position="207"/>
        <end position="226"/>
    </location>
</feature>
<dbReference type="GO" id="GO:0016020">
    <property type="term" value="C:membrane"/>
    <property type="evidence" value="ECO:0007669"/>
    <property type="project" value="UniProtKB-SubCell"/>
</dbReference>
<comment type="cofactor">
    <cofactor evidence="7">
        <name>Zn(2+)</name>
        <dbReference type="ChEBI" id="CHEBI:29105"/>
    </cofactor>
    <text evidence="7">Binds 1 zinc ion per subunit.</text>
</comment>
<dbReference type="SUPFAM" id="SSF53056">
    <property type="entry name" value="beta-carbonic anhydrase, cab"/>
    <property type="match status" value="1"/>
</dbReference>
<dbReference type="PATRIC" id="fig|710685.3.peg.1486"/>
<sequence length="758" mass="79218">MQKSAKPIAPEEFSPGLSERLAPVLRYDVPASLVVFLVALPLSLGIAIASGAPALAGLIAAIVGGIVAGALGGSVLQVSGPAAGLTVVVASLVAEFGWKVTCAITVASGVLQVLFGMSRVARAALAISPVVVHAMLAGIGITIALQQTHVLLGGESKSSAWQNVTELPGQLANMHGPGLMLGLLVITIMATWRWLPKPVAKVPGPLVAILLTTVLAAVLSLDVTRVRLDGSLVDAVALPSLPEGNWGAFAVGVLTVALIASVESLLSAVSVDRMHNGPRTNFDREMIGQGAANITSGAIGGLPVTGVIVRSSTNVAAGARTRASAILHGIWILVFALPFAGLAEQIPMAALAGLLIVIGIQLVKRAHIETARRTGDIAVYAVTIVGVVFLNLLEGVLIGLGLAIALIVWRVVRAQIKTEQTGDGTWRVLVEGSASFLSLPRLTKALNAVPEETAVSIELSVDFIDHAAHEAIEDWCRNHRDTGGTVHIYEVGSVEMHSAVEGPPVREIASLDVRSGVAPWSSWQNGAADNGKRSHTDFFDLRNGSEPAAAVFNGLDVYRRRTAPYLKPHMEKLANAQRPETLFITCTDSRVVPNIITSSGPGDLFTVRNVGNLVAPGQQDTSIEAAIVFAVDKLAVSSIVVCGHSSCGAMHAILHGDAPRTDADEQLSKWLTHGITSVSAFDDGNHPVARSAAQQDFGRVDQLSMVNVAVQVEELRSHPLVAGRPHVEVVGLFYDIQSAAVIRVMPDHVDAAVNAGRG</sequence>
<feature type="binding site" evidence="7">
    <location>
        <position position="644"/>
    </location>
    <ligand>
        <name>Zn(2+)</name>
        <dbReference type="ChEBI" id="CHEBI:29105"/>
    </ligand>
</feature>
<feature type="transmembrane region" description="Helical" evidence="8">
    <location>
        <begin position="378"/>
        <end position="409"/>
    </location>
</feature>
<evidence type="ECO:0000256" key="3">
    <source>
        <dbReference type="ARBA" id="ARBA00022692"/>
    </source>
</evidence>
<dbReference type="GO" id="GO:0055085">
    <property type="term" value="P:transmembrane transport"/>
    <property type="evidence" value="ECO:0007669"/>
    <property type="project" value="InterPro"/>
</dbReference>
<feature type="transmembrane region" description="Helical" evidence="8">
    <location>
        <begin position="55"/>
        <end position="76"/>
    </location>
</feature>
<protein>
    <submittedName>
        <fullName evidence="10">Sulfate permease-like transporter, MFS superfamily</fullName>
    </submittedName>
</protein>
<keyword evidence="11" id="KW-1185">Reference proteome</keyword>
<dbReference type="InterPro" id="IPR001902">
    <property type="entry name" value="SLC26A/SulP_fam"/>
</dbReference>
<dbReference type="GO" id="GO:0004089">
    <property type="term" value="F:carbonate dehydratase activity"/>
    <property type="evidence" value="ECO:0007669"/>
    <property type="project" value="InterPro"/>
</dbReference>
<evidence type="ECO:0000256" key="5">
    <source>
        <dbReference type="ARBA" id="ARBA00023136"/>
    </source>
</evidence>
<dbReference type="GO" id="GO:0008270">
    <property type="term" value="F:zinc ion binding"/>
    <property type="evidence" value="ECO:0007669"/>
    <property type="project" value="InterPro"/>
</dbReference>
<dbReference type="EMBL" id="CP003169">
    <property type="protein sequence ID" value="AEV72095.1"/>
    <property type="molecule type" value="Genomic_DNA"/>
</dbReference>
<feature type="binding site" evidence="7">
    <location>
        <position position="647"/>
    </location>
    <ligand>
        <name>Zn(2+)</name>
        <dbReference type="ChEBI" id="CHEBI:29105"/>
    </ligand>
</feature>